<evidence type="ECO:0000313" key="1">
    <source>
        <dbReference type="EMBL" id="JAD53432.1"/>
    </source>
</evidence>
<dbReference type="AlphaFoldDB" id="A0A0A9B279"/>
<sequence>MISNEKILNYKVVDLVKGYNFYIKFILIQCHVKML</sequence>
<name>A0A0A9B279_ARUDO</name>
<dbReference type="EMBL" id="GBRH01244463">
    <property type="protein sequence ID" value="JAD53432.1"/>
    <property type="molecule type" value="Transcribed_RNA"/>
</dbReference>
<accession>A0A0A9B279</accession>
<protein>
    <submittedName>
        <fullName evidence="1">Uncharacterized protein</fullName>
    </submittedName>
</protein>
<proteinExistence type="predicted"/>
<reference evidence="1" key="2">
    <citation type="journal article" date="2015" name="Data Brief">
        <title>Shoot transcriptome of the giant reed, Arundo donax.</title>
        <authorList>
            <person name="Barrero R.A."/>
            <person name="Guerrero F.D."/>
            <person name="Moolhuijzen P."/>
            <person name="Goolsby J.A."/>
            <person name="Tidwell J."/>
            <person name="Bellgard S.E."/>
            <person name="Bellgard M.I."/>
        </authorList>
    </citation>
    <scope>NUCLEOTIDE SEQUENCE</scope>
    <source>
        <tissue evidence="1">Shoot tissue taken approximately 20 cm above the soil surface</tissue>
    </source>
</reference>
<organism evidence="1">
    <name type="scientific">Arundo donax</name>
    <name type="common">Giant reed</name>
    <name type="synonym">Donax arundinaceus</name>
    <dbReference type="NCBI Taxonomy" id="35708"/>
    <lineage>
        <taxon>Eukaryota</taxon>
        <taxon>Viridiplantae</taxon>
        <taxon>Streptophyta</taxon>
        <taxon>Embryophyta</taxon>
        <taxon>Tracheophyta</taxon>
        <taxon>Spermatophyta</taxon>
        <taxon>Magnoliopsida</taxon>
        <taxon>Liliopsida</taxon>
        <taxon>Poales</taxon>
        <taxon>Poaceae</taxon>
        <taxon>PACMAD clade</taxon>
        <taxon>Arundinoideae</taxon>
        <taxon>Arundineae</taxon>
        <taxon>Arundo</taxon>
    </lineage>
</organism>
<reference evidence="1" key="1">
    <citation type="submission" date="2014-09" db="EMBL/GenBank/DDBJ databases">
        <authorList>
            <person name="Magalhaes I.L.F."/>
            <person name="Oliveira U."/>
            <person name="Santos F.R."/>
            <person name="Vidigal T.H.D.A."/>
            <person name="Brescovit A.D."/>
            <person name="Santos A.J."/>
        </authorList>
    </citation>
    <scope>NUCLEOTIDE SEQUENCE</scope>
    <source>
        <tissue evidence="1">Shoot tissue taken approximately 20 cm above the soil surface</tissue>
    </source>
</reference>